<dbReference type="InterPro" id="IPR001937">
    <property type="entry name" value="GalP_UDPtransf1"/>
</dbReference>
<feature type="domain" description="HIT" evidence="8">
    <location>
        <begin position="208"/>
        <end position="294"/>
    </location>
</feature>
<gene>
    <name evidence="9" type="ORF">A3G31_01180</name>
</gene>
<keyword evidence="2 9" id="KW-0548">Nucleotidyltransferase</keyword>
<dbReference type="Gene3D" id="3.30.428.10">
    <property type="entry name" value="HIT-like"/>
    <property type="match status" value="2"/>
</dbReference>
<dbReference type="GO" id="GO:0006012">
    <property type="term" value="P:galactose metabolic process"/>
    <property type="evidence" value="ECO:0007669"/>
    <property type="project" value="UniProtKB-UniRule"/>
</dbReference>
<evidence type="ECO:0000256" key="3">
    <source>
        <dbReference type="ARBA" id="ARBA00023277"/>
    </source>
</evidence>
<dbReference type="InterPro" id="IPR005849">
    <property type="entry name" value="GalP_Utransf_N"/>
</dbReference>
<feature type="active site" description="Tele-UMP-histidine intermediate" evidence="5">
    <location>
        <position position="164"/>
    </location>
</feature>
<evidence type="ECO:0000259" key="7">
    <source>
        <dbReference type="Pfam" id="PF01087"/>
    </source>
</evidence>
<feature type="domain" description="Galactose-1-phosphate uridyl transferase N-terminal" evidence="7">
    <location>
        <begin position="3"/>
        <end position="174"/>
    </location>
</feature>
<dbReference type="Proteomes" id="UP000178082">
    <property type="component" value="Unassembled WGS sequence"/>
</dbReference>
<evidence type="ECO:0000313" key="10">
    <source>
        <dbReference type="Proteomes" id="UP000178082"/>
    </source>
</evidence>
<feature type="binding site" evidence="6">
    <location>
        <position position="47"/>
    </location>
    <ligand>
        <name>Zn(2+)</name>
        <dbReference type="ChEBI" id="CHEBI:29105"/>
    </ligand>
</feature>
<dbReference type="GO" id="GO:0008108">
    <property type="term" value="F:UDP-glucose:hexose-1-phosphate uridylyltransferase activity"/>
    <property type="evidence" value="ECO:0007669"/>
    <property type="project" value="UniProtKB-UniRule"/>
</dbReference>
<name>A0A1F7SQC0_9BACT</name>
<accession>A0A1F7SQC0</accession>
<dbReference type="PANTHER" id="PTHR42763:SF2">
    <property type="entry name" value="ADP-GLUCOSE PHOSPHORYLASE"/>
    <property type="match status" value="1"/>
</dbReference>
<dbReference type="AlphaFoldDB" id="A0A1F7SQC0"/>
<dbReference type="EC" id="2.7.7.12" evidence="4"/>
<feature type="binding site" evidence="6">
    <location>
        <position position="111"/>
    </location>
    <ligand>
        <name>Zn(2+)</name>
        <dbReference type="ChEBI" id="CHEBI:29105"/>
    </ligand>
</feature>
<dbReference type="PIRSF" id="PIRSF000808">
    <property type="entry name" value="GalT"/>
    <property type="match status" value="1"/>
</dbReference>
<dbReference type="PANTHER" id="PTHR42763">
    <property type="entry name" value="ADP-GLUCOSE PHOSPHORYLASE"/>
    <property type="match status" value="1"/>
</dbReference>
<sequence>MPEIRQNIITRDWVIIATERAKRPEEFAKREKVKKELSEYRNDCPFCPGNEDKTPPEIYRIEKEKQWQVRVFHNKFAALSNEGIVERKWEKMKRVISGVGIHEVVVETPKHNLSPALLTEEQIKNILRTYKERYNIIYHDKRIKLVTIFKNHGEGAGTSLEHPHSQIIGTPVTPKDIRYRVEEAMRYYDDTGECIFCRVLRDELNSGERIVLENKNFVAFIPYAALSPFHIWIFPKNHSSCFGLIPMEEIDDMAEILKGILCKLYYCLDNPDYNYVIRSYSKVGPSLEYYHWYISVIPRVTKLAGFELGSGMYINTTLPEQSARFLRETPYQP</sequence>
<evidence type="ECO:0000256" key="6">
    <source>
        <dbReference type="PIRSR" id="PIRSR000808-3"/>
    </source>
</evidence>
<evidence type="ECO:0000313" key="9">
    <source>
        <dbReference type="EMBL" id="OGL55408.1"/>
    </source>
</evidence>
<dbReference type="InterPro" id="IPR053177">
    <property type="entry name" value="ADP-glucose_phosphorylase"/>
</dbReference>
<dbReference type="STRING" id="1817883.A3G31_01180"/>
<dbReference type="InterPro" id="IPR011146">
    <property type="entry name" value="HIT-like"/>
</dbReference>
<comment type="cofactor">
    <cofactor evidence="6">
        <name>Zn(2+)</name>
        <dbReference type="ChEBI" id="CHEBI:29105"/>
    </cofactor>
    <text evidence="6">Binds 1 zinc ion per subunit.</text>
</comment>
<dbReference type="GO" id="GO:0008270">
    <property type="term" value="F:zinc ion binding"/>
    <property type="evidence" value="ECO:0007669"/>
    <property type="project" value="InterPro"/>
</dbReference>
<evidence type="ECO:0000259" key="8">
    <source>
        <dbReference type="Pfam" id="PF01230"/>
    </source>
</evidence>
<feature type="binding site" evidence="6">
    <location>
        <position position="162"/>
    </location>
    <ligand>
        <name>Zn(2+)</name>
        <dbReference type="ChEBI" id="CHEBI:29105"/>
    </ligand>
</feature>
<proteinExistence type="predicted"/>
<evidence type="ECO:0000256" key="4">
    <source>
        <dbReference type="NCBIfam" id="TIGR00209"/>
    </source>
</evidence>
<dbReference type="Pfam" id="PF01230">
    <property type="entry name" value="HIT"/>
    <property type="match status" value="1"/>
</dbReference>
<evidence type="ECO:0000256" key="1">
    <source>
        <dbReference type="ARBA" id="ARBA00022679"/>
    </source>
</evidence>
<dbReference type="Pfam" id="PF01087">
    <property type="entry name" value="GalP_UDP_transf"/>
    <property type="match status" value="1"/>
</dbReference>
<dbReference type="EMBL" id="MGDI01000001">
    <property type="protein sequence ID" value="OGL55408.1"/>
    <property type="molecule type" value="Genomic_DNA"/>
</dbReference>
<protein>
    <recommendedName>
        <fullName evidence="4">Galactose-1-phosphate uridylyltransferase</fullName>
        <ecNumber evidence="4">2.7.7.12</ecNumber>
    </recommendedName>
</protein>
<organism evidence="9 10">
    <name type="scientific">Candidatus Schekmanbacteria bacterium RIFCSPLOWO2_12_FULL_38_15</name>
    <dbReference type="NCBI Taxonomy" id="1817883"/>
    <lineage>
        <taxon>Bacteria</taxon>
        <taxon>Candidatus Schekmaniibacteriota</taxon>
    </lineage>
</organism>
<dbReference type="SUPFAM" id="SSF54197">
    <property type="entry name" value="HIT-like"/>
    <property type="match status" value="2"/>
</dbReference>
<evidence type="ECO:0000256" key="5">
    <source>
        <dbReference type="PIRSR" id="PIRSR000808-1"/>
    </source>
</evidence>
<keyword evidence="1 9" id="KW-0808">Transferase</keyword>
<comment type="caution">
    <text evidence="9">The sequence shown here is derived from an EMBL/GenBank/DDBJ whole genome shotgun (WGS) entry which is preliminary data.</text>
</comment>
<feature type="binding site" evidence="6">
    <location>
        <position position="44"/>
    </location>
    <ligand>
        <name>Zn(2+)</name>
        <dbReference type="ChEBI" id="CHEBI:29105"/>
    </ligand>
</feature>
<keyword evidence="3" id="KW-0119">Carbohydrate metabolism</keyword>
<evidence type="ECO:0000256" key="2">
    <source>
        <dbReference type="ARBA" id="ARBA00022695"/>
    </source>
</evidence>
<dbReference type="InterPro" id="IPR036265">
    <property type="entry name" value="HIT-like_sf"/>
</dbReference>
<reference evidence="9 10" key="1">
    <citation type="journal article" date="2016" name="Nat. Commun.">
        <title>Thousands of microbial genomes shed light on interconnected biogeochemical processes in an aquifer system.</title>
        <authorList>
            <person name="Anantharaman K."/>
            <person name="Brown C.T."/>
            <person name="Hug L.A."/>
            <person name="Sharon I."/>
            <person name="Castelle C.J."/>
            <person name="Probst A.J."/>
            <person name="Thomas B.C."/>
            <person name="Singh A."/>
            <person name="Wilkins M.J."/>
            <person name="Karaoz U."/>
            <person name="Brodie E.L."/>
            <person name="Williams K.H."/>
            <person name="Hubbard S.S."/>
            <person name="Banfield J.F."/>
        </authorList>
    </citation>
    <scope>NUCLEOTIDE SEQUENCE [LARGE SCALE GENOMIC DNA]</scope>
</reference>
<keyword evidence="6" id="KW-0479">Metal-binding</keyword>
<dbReference type="NCBIfam" id="TIGR00209">
    <property type="entry name" value="galT_1"/>
    <property type="match status" value="1"/>
</dbReference>
<keyword evidence="6" id="KW-0862">Zinc</keyword>